<dbReference type="SUPFAM" id="SSF56672">
    <property type="entry name" value="DNA/RNA polymerases"/>
    <property type="match status" value="1"/>
</dbReference>
<organism evidence="2">
    <name type="scientific">Sesamum latifolium</name>
    <dbReference type="NCBI Taxonomy" id="2727402"/>
    <lineage>
        <taxon>Eukaryota</taxon>
        <taxon>Viridiplantae</taxon>
        <taxon>Streptophyta</taxon>
        <taxon>Embryophyta</taxon>
        <taxon>Tracheophyta</taxon>
        <taxon>Spermatophyta</taxon>
        <taxon>Magnoliopsida</taxon>
        <taxon>eudicotyledons</taxon>
        <taxon>Gunneridae</taxon>
        <taxon>Pentapetalae</taxon>
        <taxon>asterids</taxon>
        <taxon>lamiids</taxon>
        <taxon>Lamiales</taxon>
        <taxon>Pedaliaceae</taxon>
        <taxon>Sesamum</taxon>
    </lineage>
</organism>
<accession>A0AAW2VG71</accession>
<dbReference type="InterPro" id="IPR043502">
    <property type="entry name" value="DNA/RNA_pol_sf"/>
</dbReference>
<feature type="domain" description="Reverse transcriptase Ty1/copia-type" evidence="1">
    <location>
        <begin position="1"/>
        <end position="72"/>
    </location>
</feature>
<comment type="caution">
    <text evidence="2">The sequence shown here is derived from an EMBL/GenBank/DDBJ whole genome shotgun (WGS) entry which is preliminary data.</text>
</comment>
<reference evidence="2" key="2">
    <citation type="journal article" date="2024" name="Plant">
        <title>Genomic evolution and insights into agronomic trait innovations of Sesamum species.</title>
        <authorList>
            <person name="Miao H."/>
            <person name="Wang L."/>
            <person name="Qu L."/>
            <person name="Liu H."/>
            <person name="Sun Y."/>
            <person name="Le M."/>
            <person name="Wang Q."/>
            <person name="Wei S."/>
            <person name="Zheng Y."/>
            <person name="Lin W."/>
            <person name="Duan Y."/>
            <person name="Cao H."/>
            <person name="Xiong S."/>
            <person name="Wang X."/>
            <person name="Wei L."/>
            <person name="Li C."/>
            <person name="Ma Q."/>
            <person name="Ju M."/>
            <person name="Zhao R."/>
            <person name="Li G."/>
            <person name="Mu C."/>
            <person name="Tian Q."/>
            <person name="Mei H."/>
            <person name="Zhang T."/>
            <person name="Gao T."/>
            <person name="Zhang H."/>
        </authorList>
    </citation>
    <scope>NUCLEOTIDE SEQUENCE</scope>
    <source>
        <strain evidence="2">KEN1</strain>
    </source>
</reference>
<evidence type="ECO:0000259" key="1">
    <source>
        <dbReference type="Pfam" id="PF07727"/>
    </source>
</evidence>
<dbReference type="PANTHER" id="PTHR11439:SF465">
    <property type="entry name" value="REVERSE TRANSCRIPTASE TY1_COPIA-TYPE DOMAIN-CONTAINING PROTEIN"/>
    <property type="match status" value="1"/>
</dbReference>
<gene>
    <name evidence="2" type="ORF">Slati_2971800</name>
</gene>
<name>A0AAW2VG71_9LAMI</name>
<dbReference type="PANTHER" id="PTHR11439">
    <property type="entry name" value="GAG-POL-RELATED RETROTRANSPOSON"/>
    <property type="match status" value="1"/>
</dbReference>
<dbReference type="CDD" id="cd09272">
    <property type="entry name" value="RNase_HI_RT_Ty1"/>
    <property type="match status" value="1"/>
</dbReference>
<dbReference type="Pfam" id="PF07727">
    <property type="entry name" value="RVT_2"/>
    <property type="match status" value="1"/>
</dbReference>
<proteinExistence type="predicted"/>
<protein>
    <recommendedName>
        <fullName evidence="1">Reverse transcriptase Ty1/copia-type domain-containing protein</fullName>
    </recommendedName>
</protein>
<dbReference type="EMBL" id="JACGWN010000010">
    <property type="protein sequence ID" value="KAL0427970.1"/>
    <property type="molecule type" value="Genomic_DNA"/>
</dbReference>
<dbReference type="InterPro" id="IPR013103">
    <property type="entry name" value="RVT_2"/>
</dbReference>
<dbReference type="AlphaFoldDB" id="A0AAW2VG71"/>
<sequence>MLVVSPSLQLVTSVKQYLDTLFTIKDLGVARYFLGLQISRSNEGLSLTEMKYIHDILSDPGMLSAKSATTPLPQGVKLFAEAGSLLPDPEPYRRLVGRLLYLGFTRPGYPHISLFFSVSSSLQLRAYCDVDWVSCTVTKCSISGFCVFLGLALILWKTKKQATVSRSSAEAEYRSLAAMVCELQWLSYILPALGVSPSLPIPMFYDNKVVFHIMANPVFHERTKHLDIDCHVVRNQYHSGFVLPSFICSKEQLVDLFTKNLSGPLFASLLSKMDLFSLHLGPYCGGDCWNSYPASRA</sequence>
<evidence type="ECO:0000313" key="2">
    <source>
        <dbReference type="EMBL" id="KAL0427970.1"/>
    </source>
</evidence>
<reference evidence="2" key="1">
    <citation type="submission" date="2020-06" db="EMBL/GenBank/DDBJ databases">
        <authorList>
            <person name="Li T."/>
            <person name="Hu X."/>
            <person name="Zhang T."/>
            <person name="Song X."/>
            <person name="Zhang H."/>
            <person name="Dai N."/>
            <person name="Sheng W."/>
            <person name="Hou X."/>
            <person name="Wei L."/>
        </authorList>
    </citation>
    <scope>NUCLEOTIDE SEQUENCE</scope>
    <source>
        <strain evidence="2">KEN1</strain>
        <tissue evidence="2">Leaf</tissue>
    </source>
</reference>